<reference evidence="8" key="1">
    <citation type="submission" date="2019-03" db="EMBL/GenBank/DDBJ databases">
        <title>Snf2 controls pulcherriminic acid biosynthesis and connects pigmentation and antifungal activity of the yeast Metschnikowia pulcherrima.</title>
        <authorList>
            <person name="Gore-Lloyd D."/>
            <person name="Sumann I."/>
            <person name="Brachmann A.O."/>
            <person name="Schneeberger K."/>
            <person name="Ortiz-Merino R.A."/>
            <person name="Moreno-Beltran M."/>
            <person name="Schlaefli M."/>
            <person name="Kirner P."/>
            <person name="Santos Kron A."/>
            <person name="Wolfe K.H."/>
            <person name="Piel J."/>
            <person name="Ahrens C.H."/>
            <person name="Henk D."/>
            <person name="Freimoser F.M."/>
        </authorList>
    </citation>
    <scope>NUCLEOTIDE SEQUENCE [LARGE SCALE GENOMIC DNA]</scope>
    <source>
        <strain evidence="8">APC 1.2</strain>
    </source>
</reference>
<dbReference type="STRING" id="2163413.A0A4P6XMG1"/>
<evidence type="ECO:0000313" key="7">
    <source>
        <dbReference type="EMBL" id="QBM87755.1"/>
    </source>
</evidence>
<keyword evidence="8" id="KW-1185">Reference proteome</keyword>
<dbReference type="PANTHER" id="PTHR11046:SF0">
    <property type="entry name" value="OLIGORIBONUCLEASE, MITOCHONDRIAL"/>
    <property type="match status" value="1"/>
</dbReference>
<dbReference type="Pfam" id="PF00929">
    <property type="entry name" value="RNase_T"/>
    <property type="match status" value="1"/>
</dbReference>
<evidence type="ECO:0000313" key="8">
    <source>
        <dbReference type="Proteomes" id="UP000292447"/>
    </source>
</evidence>
<dbReference type="Proteomes" id="UP000292447">
    <property type="component" value="Chromosome II"/>
</dbReference>
<name>A0A4P6XMG1_9ASCO</name>
<dbReference type="AlphaFoldDB" id="A0A4P6XMG1"/>
<dbReference type="PANTHER" id="PTHR11046">
    <property type="entry name" value="OLIGORIBONUCLEASE, MITOCHONDRIAL"/>
    <property type="match status" value="1"/>
</dbReference>
<feature type="domain" description="Exonuclease" evidence="6">
    <location>
        <begin position="75"/>
        <end position="252"/>
    </location>
</feature>
<dbReference type="FunFam" id="3.30.420.10:FF:000003">
    <property type="entry name" value="Oligoribonuclease"/>
    <property type="match status" value="1"/>
</dbReference>
<dbReference type="GO" id="GO:0000175">
    <property type="term" value="F:3'-5'-RNA exonuclease activity"/>
    <property type="evidence" value="ECO:0007669"/>
    <property type="project" value="InterPro"/>
</dbReference>
<evidence type="ECO:0000256" key="1">
    <source>
        <dbReference type="ARBA" id="ARBA00009921"/>
    </source>
</evidence>
<gene>
    <name evidence="7" type="primary">MPUL0B09670</name>
    <name evidence="7" type="ORF">METSCH_B09670</name>
</gene>
<keyword evidence="3" id="KW-0378">Hydrolase</keyword>
<dbReference type="InterPro" id="IPR012337">
    <property type="entry name" value="RNaseH-like_sf"/>
</dbReference>
<evidence type="ECO:0000256" key="5">
    <source>
        <dbReference type="SAM" id="MobiDB-lite"/>
    </source>
</evidence>
<proteinExistence type="inferred from homology"/>
<keyword evidence="4" id="KW-0269">Exonuclease</keyword>
<dbReference type="InterPro" id="IPR013520">
    <property type="entry name" value="Ribonucl_H"/>
</dbReference>
<dbReference type="GO" id="GO:0005739">
    <property type="term" value="C:mitochondrion"/>
    <property type="evidence" value="ECO:0007669"/>
    <property type="project" value="TreeGrafter"/>
</dbReference>
<dbReference type="InterPro" id="IPR036397">
    <property type="entry name" value="RNaseH_sf"/>
</dbReference>
<dbReference type="GO" id="GO:0003676">
    <property type="term" value="F:nucleic acid binding"/>
    <property type="evidence" value="ECO:0007669"/>
    <property type="project" value="InterPro"/>
</dbReference>
<sequence length="335" mass="37437">MKLRRNMPEIAHTLISVGKFGLVSDSLNPTSPSYIASKPMFSSLVSRFLKRPSPVALEPAKVTKRKLSSPAIFKPLVWIDCEMTGLDISKDHIIEICCIITDGNLNIIDEEGYESTVYVPKKVLDNMNEWCVSHHGESGLTAKILANPQQTLAKVQQELLEYIQSYISEPRTSLLAGNSIHMDKFFMMKEFPQVIDHLHYRLVDVSSIMEIGYRHNPTLMKKCPKKKAAHTARSDIMESIAQLKWYRDNYLREGIPDHLNSTAQFTTAGPSTSVSPAKKLKIASKTEEDHEVAIKLEASPTDSHVKEAEPSIVFNPDTVKQTSTPANAEDSTKTA</sequence>
<organism evidence="7 8">
    <name type="scientific">Metschnikowia aff. pulcherrima</name>
    <dbReference type="NCBI Taxonomy" id="2163413"/>
    <lineage>
        <taxon>Eukaryota</taxon>
        <taxon>Fungi</taxon>
        <taxon>Dikarya</taxon>
        <taxon>Ascomycota</taxon>
        <taxon>Saccharomycotina</taxon>
        <taxon>Pichiomycetes</taxon>
        <taxon>Metschnikowiaceae</taxon>
        <taxon>Metschnikowia</taxon>
    </lineage>
</organism>
<keyword evidence="2" id="KW-0540">Nuclease</keyword>
<comment type="similarity">
    <text evidence="1">Belongs to the oligoribonuclease family.</text>
</comment>
<dbReference type="NCBIfam" id="NF003765">
    <property type="entry name" value="PRK05359.1"/>
    <property type="match status" value="1"/>
</dbReference>
<evidence type="ECO:0000256" key="2">
    <source>
        <dbReference type="ARBA" id="ARBA00022722"/>
    </source>
</evidence>
<dbReference type="CDD" id="cd06135">
    <property type="entry name" value="Orn"/>
    <property type="match status" value="1"/>
</dbReference>
<dbReference type="SMART" id="SM00479">
    <property type="entry name" value="EXOIII"/>
    <property type="match status" value="1"/>
</dbReference>
<dbReference type="Gene3D" id="3.30.420.10">
    <property type="entry name" value="Ribonuclease H-like superfamily/Ribonuclease H"/>
    <property type="match status" value="1"/>
</dbReference>
<evidence type="ECO:0000259" key="6">
    <source>
        <dbReference type="SMART" id="SM00479"/>
    </source>
</evidence>
<evidence type="ECO:0000256" key="3">
    <source>
        <dbReference type="ARBA" id="ARBA00022801"/>
    </source>
</evidence>
<protein>
    <submittedName>
        <fullName evidence="7">Oligoribonuclease</fullName>
    </submittedName>
</protein>
<feature type="region of interest" description="Disordered" evidence="5">
    <location>
        <begin position="296"/>
        <end position="335"/>
    </location>
</feature>
<dbReference type="EMBL" id="CP034457">
    <property type="protein sequence ID" value="QBM87755.1"/>
    <property type="molecule type" value="Genomic_DNA"/>
</dbReference>
<evidence type="ECO:0000256" key="4">
    <source>
        <dbReference type="ARBA" id="ARBA00022839"/>
    </source>
</evidence>
<accession>A0A4P6XMG1</accession>
<dbReference type="InterPro" id="IPR022894">
    <property type="entry name" value="Oligoribonuclease"/>
</dbReference>
<dbReference type="SUPFAM" id="SSF53098">
    <property type="entry name" value="Ribonuclease H-like"/>
    <property type="match status" value="1"/>
</dbReference>